<dbReference type="OrthoDB" id="5484354at2"/>
<keyword evidence="1" id="KW-1133">Transmembrane helix</keyword>
<proteinExistence type="predicted"/>
<dbReference type="KEGG" id="scl:sce3073"/>
<dbReference type="eggNOG" id="COG4402">
    <property type="taxonomic scope" value="Bacteria"/>
</dbReference>
<dbReference type="EMBL" id="AM746676">
    <property type="protein sequence ID" value="CAN93232.1"/>
    <property type="molecule type" value="Genomic_DNA"/>
</dbReference>
<feature type="chain" id="PRO_5002735930" evidence="2">
    <location>
        <begin position="25"/>
        <end position="567"/>
    </location>
</feature>
<keyword evidence="1" id="KW-0472">Membrane</keyword>
<organism evidence="4 5">
    <name type="scientific">Sorangium cellulosum (strain So ce56)</name>
    <name type="common">Polyangium cellulosum (strain So ce56)</name>
    <dbReference type="NCBI Taxonomy" id="448385"/>
    <lineage>
        <taxon>Bacteria</taxon>
        <taxon>Pseudomonadati</taxon>
        <taxon>Myxococcota</taxon>
        <taxon>Polyangia</taxon>
        <taxon>Polyangiales</taxon>
        <taxon>Polyangiaceae</taxon>
        <taxon>Sorangium</taxon>
    </lineage>
</organism>
<feature type="transmembrane region" description="Helical" evidence="1">
    <location>
        <begin position="540"/>
        <end position="561"/>
    </location>
</feature>
<evidence type="ECO:0000313" key="5">
    <source>
        <dbReference type="Proteomes" id="UP000002139"/>
    </source>
</evidence>
<sequence>MRKLWAATVMAAAALTSAPRPAEACGGFFCGRQPVDQTAERILFATNQDGSVTMVTQIQYAGAAPDFAWVVPLAEVPAVESLAVFPQLALTALDTATGPQFQWPNDPSCYSSFPQFGGSGPTAGGTDDGDVTVHIREEVGPYDVAVVESTDPTALVGWLRDNNFRVNDAMVPYIRIYTSEGMKFLALRLQPDAAVTDIQPFRFTLPSGSPSIPIRLTAIAAEPEMGITVMILGDRRYGPANWPDVEIDDNQIVWSANQWPLQTNWTALVARGVDEAGGRGFVTEMSGPTTSIAEQVRNTMTSDEDQLAARDALLPLLEGNATITRLYTRLSPEEMTVDPIFRRTDGPVVSNTRLLQRYVEDRDLCVGAPGAEAAGAASPCDFAACGAGGLCRVVEGADGAQPVAACACVPGTTARTTLDPSGRPTVTCQDLRMSFLNPGDRALPDAPPLADPCATFDCGANGECVPMNMTPTCRCSTGYVAVGTMAADGSRTTTCVLPDEPVPASFYDRRVPQLPDSLPGGRPVDVPPPAVAAASGGCNAGGHAGSAVGLSGVLLGLLVAARRRRRS</sequence>
<evidence type="ECO:0000256" key="2">
    <source>
        <dbReference type="SAM" id="SignalP"/>
    </source>
</evidence>
<dbReference type="STRING" id="448385.sce3073"/>
<gene>
    <name evidence="4" type="ordered locus">sce3073</name>
</gene>
<keyword evidence="1" id="KW-0812">Transmembrane</keyword>
<dbReference type="InterPro" id="IPR019283">
    <property type="entry name" value="DUF2330"/>
</dbReference>
<evidence type="ECO:0000313" key="4">
    <source>
        <dbReference type="EMBL" id="CAN93232.1"/>
    </source>
</evidence>
<feature type="signal peptide" evidence="2">
    <location>
        <begin position="1"/>
        <end position="24"/>
    </location>
</feature>
<dbReference type="Proteomes" id="UP000002139">
    <property type="component" value="Chromosome"/>
</dbReference>
<dbReference type="HOGENOM" id="CLU_480519_0_0_7"/>
<dbReference type="PROSITE" id="PS50026">
    <property type="entry name" value="EGF_3"/>
    <property type="match status" value="1"/>
</dbReference>
<protein>
    <submittedName>
        <fullName evidence="4">Membrane-associated protein</fullName>
    </submittedName>
</protein>
<dbReference type="BioCyc" id="SCEL448385:SCE_RS15750-MONOMER"/>
<evidence type="ECO:0000259" key="3">
    <source>
        <dbReference type="PROSITE" id="PS50026"/>
    </source>
</evidence>
<evidence type="ECO:0000256" key="1">
    <source>
        <dbReference type="SAM" id="Phobius"/>
    </source>
</evidence>
<reference evidence="4 5" key="1">
    <citation type="journal article" date="2007" name="Nat. Biotechnol.">
        <title>Complete genome sequence of the myxobacterium Sorangium cellulosum.</title>
        <authorList>
            <person name="Schneiker S."/>
            <person name="Perlova O."/>
            <person name="Kaiser O."/>
            <person name="Gerth K."/>
            <person name="Alici A."/>
            <person name="Altmeyer M.O."/>
            <person name="Bartels D."/>
            <person name="Bekel T."/>
            <person name="Beyer S."/>
            <person name="Bode E."/>
            <person name="Bode H.B."/>
            <person name="Bolten C.J."/>
            <person name="Choudhuri J.V."/>
            <person name="Doss S."/>
            <person name="Elnakady Y.A."/>
            <person name="Frank B."/>
            <person name="Gaigalat L."/>
            <person name="Goesmann A."/>
            <person name="Groeger C."/>
            <person name="Gross F."/>
            <person name="Jelsbak L."/>
            <person name="Jelsbak L."/>
            <person name="Kalinowski J."/>
            <person name="Kegler C."/>
            <person name="Knauber T."/>
            <person name="Konietzny S."/>
            <person name="Kopp M."/>
            <person name="Krause L."/>
            <person name="Krug D."/>
            <person name="Linke B."/>
            <person name="Mahmud T."/>
            <person name="Martinez-Arias R."/>
            <person name="McHardy A.C."/>
            <person name="Merai M."/>
            <person name="Meyer F."/>
            <person name="Mormann S."/>
            <person name="Munoz-Dorado J."/>
            <person name="Perez J."/>
            <person name="Pradella S."/>
            <person name="Rachid S."/>
            <person name="Raddatz G."/>
            <person name="Rosenau F."/>
            <person name="Rueckert C."/>
            <person name="Sasse F."/>
            <person name="Scharfe M."/>
            <person name="Schuster S.C."/>
            <person name="Suen G."/>
            <person name="Treuner-Lange A."/>
            <person name="Velicer G.J."/>
            <person name="Vorholter F.-J."/>
            <person name="Weissman K.J."/>
            <person name="Welch R.D."/>
            <person name="Wenzel S.C."/>
            <person name="Whitworth D.E."/>
            <person name="Wilhelm S."/>
            <person name="Wittmann C."/>
            <person name="Bloecker H."/>
            <person name="Puehler A."/>
            <person name="Mueller R."/>
        </authorList>
    </citation>
    <scope>NUCLEOTIDE SEQUENCE [LARGE SCALE GENOMIC DNA]</scope>
    <source>
        <strain evidence="5">So ce56</strain>
    </source>
</reference>
<dbReference type="InterPro" id="IPR000742">
    <property type="entry name" value="EGF"/>
</dbReference>
<dbReference type="SMART" id="SM00181">
    <property type="entry name" value="EGF"/>
    <property type="match status" value="2"/>
</dbReference>
<accession>A9GI86</accession>
<dbReference type="Gene3D" id="2.10.25.10">
    <property type="entry name" value="Laminin"/>
    <property type="match status" value="1"/>
</dbReference>
<dbReference type="Pfam" id="PF10092">
    <property type="entry name" value="DUF2330"/>
    <property type="match status" value="1"/>
</dbReference>
<name>A9GI86_SORC5</name>
<feature type="domain" description="EGF-like" evidence="3">
    <location>
        <begin position="449"/>
        <end position="485"/>
    </location>
</feature>
<dbReference type="AlphaFoldDB" id="A9GI86"/>
<keyword evidence="2" id="KW-0732">Signal</keyword>
<keyword evidence="5" id="KW-1185">Reference proteome</keyword>